<feature type="coiled-coil region" evidence="1">
    <location>
        <begin position="60"/>
        <end position="87"/>
    </location>
</feature>
<keyword evidence="1" id="KW-0175">Coiled coil</keyword>
<sequence length="101" mass="11446">MGSMHRTLIETLPESESTNAMFEMATRTTSMAWYLWEFADCRGAETGRLKVATTKQKEVERGLHEKNQALTDELAQANEKISKLNASVIVEHEEGFDKALR</sequence>
<protein>
    <submittedName>
        <fullName evidence="2">Uncharacterized protein</fullName>
    </submittedName>
</protein>
<evidence type="ECO:0000256" key="1">
    <source>
        <dbReference type="SAM" id="Coils"/>
    </source>
</evidence>
<dbReference type="Proteomes" id="UP001374535">
    <property type="component" value="Chromosome 10"/>
</dbReference>
<dbReference type="EMBL" id="CP144691">
    <property type="protein sequence ID" value="WVY93543.1"/>
    <property type="molecule type" value="Genomic_DNA"/>
</dbReference>
<name>A0AAQ3RFH2_VIGMU</name>
<proteinExistence type="predicted"/>
<keyword evidence="3" id="KW-1185">Reference proteome</keyword>
<accession>A0AAQ3RFH2</accession>
<reference evidence="2 3" key="1">
    <citation type="journal article" date="2023" name="Life. Sci Alliance">
        <title>Evolutionary insights into 3D genome organization and epigenetic landscape of Vigna mungo.</title>
        <authorList>
            <person name="Junaid A."/>
            <person name="Singh B."/>
            <person name="Bhatia S."/>
        </authorList>
    </citation>
    <scope>NUCLEOTIDE SEQUENCE [LARGE SCALE GENOMIC DNA]</scope>
    <source>
        <strain evidence="2">Urdbean</strain>
    </source>
</reference>
<dbReference type="AlphaFoldDB" id="A0AAQ3RFH2"/>
<evidence type="ECO:0000313" key="3">
    <source>
        <dbReference type="Proteomes" id="UP001374535"/>
    </source>
</evidence>
<organism evidence="2 3">
    <name type="scientific">Vigna mungo</name>
    <name type="common">Black gram</name>
    <name type="synonym">Phaseolus mungo</name>
    <dbReference type="NCBI Taxonomy" id="3915"/>
    <lineage>
        <taxon>Eukaryota</taxon>
        <taxon>Viridiplantae</taxon>
        <taxon>Streptophyta</taxon>
        <taxon>Embryophyta</taxon>
        <taxon>Tracheophyta</taxon>
        <taxon>Spermatophyta</taxon>
        <taxon>Magnoliopsida</taxon>
        <taxon>eudicotyledons</taxon>
        <taxon>Gunneridae</taxon>
        <taxon>Pentapetalae</taxon>
        <taxon>rosids</taxon>
        <taxon>fabids</taxon>
        <taxon>Fabales</taxon>
        <taxon>Fabaceae</taxon>
        <taxon>Papilionoideae</taxon>
        <taxon>50 kb inversion clade</taxon>
        <taxon>NPAAA clade</taxon>
        <taxon>indigoferoid/millettioid clade</taxon>
        <taxon>Phaseoleae</taxon>
        <taxon>Vigna</taxon>
    </lineage>
</organism>
<gene>
    <name evidence="2" type="ORF">V8G54_032631</name>
</gene>
<evidence type="ECO:0000313" key="2">
    <source>
        <dbReference type="EMBL" id="WVY93543.1"/>
    </source>
</evidence>